<dbReference type="Gene3D" id="3.60.120.10">
    <property type="entry name" value="Anthranilate synthase"/>
    <property type="match status" value="1"/>
</dbReference>
<protein>
    <recommendedName>
        <fullName evidence="3">isochorismate synthase</fullName>
        <ecNumber evidence="3">5.4.4.2</ecNumber>
    </recommendedName>
    <alternativeName>
        <fullName evidence="5">Isochorismate mutase</fullName>
    </alternativeName>
</protein>
<organism evidence="7 8">
    <name type="scientific">Moheibacter stercoris</name>
    <dbReference type="NCBI Taxonomy" id="1628251"/>
    <lineage>
        <taxon>Bacteria</taxon>
        <taxon>Pseudomonadati</taxon>
        <taxon>Bacteroidota</taxon>
        <taxon>Flavobacteriia</taxon>
        <taxon>Flavobacteriales</taxon>
        <taxon>Weeksellaceae</taxon>
        <taxon>Moheibacter</taxon>
    </lineage>
</organism>
<dbReference type="NCBIfam" id="TIGR00543">
    <property type="entry name" value="isochor_syn"/>
    <property type="match status" value="1"/>
</dbReference>
<sequence>MLNISFHSKLNEAVKQNLAFCLIRKPNEVVIELFVQDHSSKNKVLMHSFDSKMEKWIADENPISIHQKEFDFESKLKFPKAKKIHPKTEQEYQELIQQTIEDIQNSELKKVVISRKKQVENFRISIFETYRNLLKNHPNALVFLWQNPNEETWIGATPELLLSQESNKVKTVSLAGTKLPEADWTEKELEEQQIVTDFIVTNFRGLGNLEVKGPETIQAGKFHHLKTYISAEVSDNFSLKNLLKEMHPTPALCGMPKQDAFEYILQNEGYDREFYSGYIGIEQADSKQYFVNLRSAQIFEDKIWIYVGGGITAESNPEKEWMETELKSGTILNSLV</sequence>
<dbReference type="InterPro" id="IPR015890">
    <property type="entry name" value="Chorismate_C"/>
</dbReference>
<dbReference type="EC" id="5.4.4.2" evidence="3"/>
<keyword evidence="8" id="KW-1185">Reference proteome</keyword>
<dbReference type="SUPFAM" id="SSF56322">
    <property type="entry name" value="ADC synthase"/>
    <property type="match status" value="1"/>
</dbReference>
<evidence type="ECO:0000313" key="7">
    <source>
        <dbReference type="EMBL" id="MET3731219.1"/>
    </source>
</evidence>
<feature type="domain" description="Chorismate-utilising enzyme C-terminal" evidence="6">
    <location>
        <begin position="89"/>
        <end position="327"/>
    </location>
</feature>
<dbReference type="Pfam" id="PF00425">
    <property type="entry name" value="Chorismate_bind"/>
    <property type="match status" value="1"/>
</dbReference>
<evidence type="ECO:0000259" key="6">
    <source>
        <dbReference type="Pfam" id="PF00425"/>
    </source>
</evidence>
<comment type="catalytic activity">
    <reaction evidence="1">
        <text>chorismate = isochorismate</text>
        <dbReference type="Rhea" id="RHEA:18985"/>
        <dbReference type="ChEBI" id="CHEBI:29748"/>
        <dbReference type="ChEBI" id="CHEBI:29780"/>
        <dbReference type="EC" id="5.4.4.2"/>
    </reaction>
</comment>
<dbReference type="InterPro" id="IPR004561">
    <property type="entry name" value="IsoChor_synthase"/>
</dbReference>
<comment type="caution">
    <text evidence="7">The sequence shown here is derived from an EMBL/GenBank/DDBJ whole genome shotgun (WGS) entry which is preliminary data.</text>
</comment>
<dbReference type="InterPro" id="IPR005801">
    <property type="entry name" value="ADC_synthase"/>
</dbReference>
<keyword evidence="4 7" id="KW-0413">Isomerase</keyword>
<reference evidence="7 8" key="1">
    <citation type="submission" date="2024-06" db="EMBL/GenBank/DDBJ databases">
        <title>Genomic Encyclopedia of Type Strains, Phase IV (KMG-IV): sequencing the most valuable type-strain genomes for metagenomic binning, comparative biology and taxonomic classification.</title>
        <authorList>
            <person name="Goeker M."/>
        </authorList>
    </citation>
    <scope>NUCLEOTIDE SEQUENCE [LARGE SCALE GENOMIC DNA]</scope>
    <source>
        <strain evidence="7 8">DSM 29388</strain>
    </source>
</reference>
<gene>
    <name evidence="7" type="ORF">ABID46_000786</name>
</gene>
<evidence type="ECO:0000256" key="5">
    <source>
        <dbReference type="ARBA" id="ARBA00041564"/>
    </source>
</evidence>
<dbReference type="PANTHER" id="PTHR42839:SF2">
    <property type="entry name" value="ISOCHORISMATE SYNTHASE ENTC"/>
    <property type="match status" value="1"/>
</dbReference>
<evidence type="ECO:0000256" key="4">
    <source>
        <dbReference type="ARBA" id="ARBA00023235"/>
    </source>
</evidence>
<proteinExistence type="inferred from homology"/>
<evidence type="ECO:0000256" key="3">
    <source>
        <dbReference type="ARBA" id="ARBA00012824"/>
    </source>
</evidence>
<name>A0ABV2LRL3_9FLAO</name>
<dbReference type="Proteomes" id="UP001549146">
    <property type="component" value="Unassembled WGS sequence"/>
</dbReference>
<dbReference type="GO" id="GO:0008909">
    <property type="term" value="F:isochorismate synthase activity"/>
    <property type="evidence" value="ECO:0007669"/>
    <property type="project" value="UniProtKB-EC"/>
</dbReference>
<dbReference type="EMBL" id="JBEPMO010000003">
    <property type="protein sequence ID" value="MET3731219.1"/>
    <property type="molecule type" value="Genomic_DNA"/>
</dbReference>
<evidence type="ECO:0000256" key="1">
    <source>
        <dbReference type="ARBA" id="ARBA00000799"/>
    </source>
</evidence>
<dbReference type="RefSeq" id="WP_354507272.1">
    <property type="nucleotide sequence ID" value="NZ_JBEPMO010000003.1"/>
</dbReference>
<evidence type="ECO:0000256" key="2">
    <source>
        <dbReference type="ARBA" id="ARBA00005297"/>
    </source>
</evidence>
<comment type="similarity">
    <text evidence="2">Belongs to the isochorismate synthase family.</text>
</comment>
<evidence type="ECO:0000313" key="8">
    <source>
        <dbReference type="Proteomes" id="UP001549146"/>
    </source>
</evidence>
<dbReference type="PANTHER" id="PTHR42839">
    <property type="entry name" value="ISOCHORISMATE SYNTHASE ENTC"/>
    <property type="match status" value="1"/>
</dbReference>
<accession>A0ABV2LRL3</accession>